<accession>A0A6J6HLQ5</accession>
<evidence type="ECO:0000313" key="1">
    <source>
        <dbReference type="EMBL" id="CAB4611944.1"/>
    </source>
</evidence>
<gene>
    <name evidence="1" type="ORF">UFOPK1842_00822</name>
</gene>
<proteinExistence type="predicted"/>
<dbReference type="AlphaFoldDB" id="A0A6J6HLQ5"/>
<sequence>MHELIARSDLPKYLPRSLRRRLRGLTFLPALPIREVQALLGGREILQVAHRVGAHHFEVQHHLPGIVLSARSLANHYRSGGVVESNLVTEYNLPQNTPIHIGCGAFGVVRPLFGGQIKWFFCLPF</sequence>
<protein>
    <submittedName>
        <fullName evidence="1">Unannotated protein</fullName>
    </submittedName>
</protein>
<reference evidence="1" key="1">
    <citation type="submission" date="2020-05" db="EMBL/GenBank/DDBJ databases">
        <authorList>
            <person name="Chiriac C."/>
            <person name="Salcher M."/>
            <person name="Ghai R."/>
            <person name="Kavagutti S V."/>
        </authorList>
    </citation>
    <scope>NUCLEOTIDE SEQUENCE</scope>
</reference>
<organism evidence="1">
    <name type="scientific">freshwater metagenome</name>
    <dbReference type="NCBI Taxonomy" id="449393"/>
    <lineage>
        <taxon>unclassified sequences</taxon>
        <taxon>metagenomes</taxon>
        <taxon>ecological metagenomes</taxon>
    </lineage>
</organism>
<name>A0A6J6HLQ5_9ZZZZ</name>
<dbReference type="EMBL" id="CAEZUQ010000101">
    <property type="protein sequence ID" value="CAB4611944.1"/>
    <property type="molecule type" value="Genomic_DNA"/>
</dbReference>